<dbReference type="PIRSF" id="PIRSF028139">
    <property type="entry name" value="DOPA-diox_rel_Mll2280"/>
    <property type="match status" value="1"/>
</dbReference>
<dbReference type="OrthoDB" id="572228at2"/>
<keyword evidence="2" id="KW-1185">Reference proteome</keyword>
<organism evidence="1 2">
    <name type="scientific">Tsuneonella dongtanensis</name>
    <dbReference type="NCBI Taxonomy" id="692370"/>
    <lineage>
        <taxon>Bacteria</taxon>
        <taxon>Pseudomonadati</taxon>
        <taxon>Pseudomonadota</taxon>
        <taxon>Alphaproteobacteria</taxon>
        <taxon>Sphingomonadales</taxon>
        <taxon>Erythrobacteraceae</taxon>
        <taxon>Tsuneonella</taxon>
    </lineage>
</organism>
<dbReference type="RefSeq" id="WP_067680372.1">
    <property type="nucleotide sequence ID" value="NZ_CP016591.1"/>
</dbReference>
<evidence type="ECO:0000313" key="2">
    <source>
        <dbReference type="Proteomes" id="UP000092932"/>
    </source>
</evidence>
<protein>
    <submittedName>
        <fullName evidence="1">Dopa 4,5-dioxygenase family</fullName>
    </submittedName>
</protein>
<dbReference type="EMBL" id="CP016591">
    <property type="protein sequence ID" value="ANY20902.1"/>
    <property type="molecule type" value="Genomic_DNA"/>
</dbReference>
<dbReference type="STRING" id="692370.A6F68_02404"/>
<name>A0A1B2AFH3_9SPHN</name>
<dbReference type="Pfam" id="PF08883">
    <property type="entry name" value="DOPA_dioxygen"/>
    <property type="match status" value="1"/>
</dbReference>
<dbReference type="InterPro" id="IPR014980">
    <property type="entry name" value="DOPA_dioxygen"/>
</dbReference>
<proteinExistence type="predicted"/>
<sequence>MAIRGFHAHIYFDAHELEQAQAFAAAAAAEFGCPVGHFHTAPVGPHPRGSVQLTMRPDEFARFAAWAPEARGDLTVFAHGLSGDDLIDHTRYVVWFGPSESLDMTALD</sequence>
<evidence type="ECO:0000313" key="1">
    <source>
        <dbReference type="EMBL" id="ANY20902.1"/>
    </source>
</evidence>
<dbReference type="GO" id="GO:0051213">
    <property type="term" value="F:dioxygenase activity"/>
    <property type="evidence" value="ECO:0007669"/>
    <property type="project" value="UniProtKB-KW"/>
</dbReference>
<dbReference type="InterPro" id="IPR023389">
    <property type="entry name" value="DOPA-like_sf"/>
</dbReference>
<dbReference type="PANTHER" id="PTHR36423">
    <property type="entry name" value="AFR070WP"/>
    <property type="match status" value="1"/>
</dbReference>
<dbReference type="AlphaFoldDB" id="A0A1B2AFH3"/>
<accession>A0A1B2AFH3</accession>
<reference evidence="1 2" key="1">
    <citation type="submission" date="2016-07" db="EMBL/GenBank/DDBJ databases">
        <title>Complete genome sequence of Altererythrobacter dongtanensis KCTC 22672, a type strain with esterase isolated from tidal flat.</title>
        <authorList>
            <person name="Cheng H."/>
            <person name="Wu Y.-H."/>
            <person name="Zhou P."/>
            <person name="Huo Y.-Y."/>
            <person name="Wang C.-S."/>
            <person name="Xu X.-W."/>
        </authorList>
    </citation>
    <scope>NUCLEOTIDE SEQUENCE [LARGE SCALE GENOMIC DNA]</scope>
    <source>
        <strain evidence="1 2">KCTC 22672</strain>
    </source>
</reference>
<keyword evidence="1" id="KW-0223">Dioxygenase</keyword>
<keyword evidence="1" id="KW-0560">Oxidoreductase</keyword>
<dbReference type="Proteomes" id="UP000092932">
    <property type="component" value="Chromosome"/>
</dbReference>
<gene>
    <name evidence="1" type="ORF">A6F68_02404</name>
</gene>
<dbReference type="SUPFAM" id="SSF143410">
    <property type="entry name" value="DOPA-like"/>
    <property type="match status" value="1"/>
</dbReference>
<dbReference type="KEGG" id="ado:A6F68_02404"/>
<dbReference type="Gene3D" id="3.30.70.1240">
    <property type="entry name" value="DOPA-like domains"/>
    <property type="match status" value="1"/>
</dbReference>
<dbReference type="PANTHER" id="PTHR36423:SF2">
    <property type="entry name" value="AFR070WP"/>
    <property type="match status" value="1"/>
</dbReference>